<evidence type="ECO:0000313" key="2">
    <source>
        <dbReference type="Proteomes" id="UP000182902"/>
    </source>
</evidence>
<dbReference type="RefSeq" id="WP_069788608.1">
    <property type="nucleotide sequence ID" value="NZ_FNOX01000003.1"/>
</dbReference>
<sequence>MPKPSDLELKRNQLARLKANLDECAYRLAEPLTVEDPHTQILRANALSQRLSLGMLISKGGETKAALSKQLAQLPQVSDIHAFQEPPLVELRVGKIAKTDEQSYVELVAEFTRELALLNELEVEQGEEISTPELISSRIESAPKIGRPAKSPIENLDRGLAENHGIARLALAKAMINEETPRSMGRPARTVAQVQAEYDKRKQDLDKSISDLETRLHGVEIHDRASKIYRDALAQFKRLVKELGGVDQIEARAEVTRLEGHLKFLKQDRKRYIELGEPDLPLEHHNSPRLHLLSAKTELAAVRDVYDQLTLPREIKRLKDIEAKKSK</sequence>
<name>A0A1H3IQY1_9PSED</name>
<evidence type="ECO:0000313" key="1">
    <source>
        <dbReference type="EMBL" id="SDY29518.1"/>
    </source>
</evidence>
<organism evidence="1 2">
    <name type="scientific">Pseudomonas salomonii</name>
    <dbReference type="NCBI Taxonomy" id="191391"/>
    <lineage>
        <taxon>Bacteria</taxon>
        <taxon>Pseudomonadati</taxon>
        <taxon>Pseudomonadota</taxon>
        <taxon>Gammaproteobacteria</taxon>
        <taxon>Pseudomonadales</taxon>
        <taxon>Pseudomonadaceae</taxon>
        <taxon>Pseudomonas</taxon>
    </lineage>
</organism>
<dbReference type="Proteomes" id="UP000182902">
    <property type="component" value="Unassembled WGS sequence"/>
</dbReference>
<gene>
    <name evidence="1" type="ORF">SAMN05216247_103321</name>
</gene>
<accession>A0A1H3IQY1</accession>
<proteinExistence type="predicted"/>
<protein>
    <submittedName>
        <fullName evidence="1">Uncharacterized protein</fullName>
    </submittedName>
</protein>
<reference evidence="1 2" key="1">
    <citation type="submission" date="2016-10" db="EMBL/GenBank/DDBJ databases">
        <authorList>
            <person name="de Groot N.N."/>
        </authorList>
    </citation>
    <scope>NUCLEOTIDE SEQUENCE [LARGE SCALE GENOMIC DNA]</scope>
    <source>
        <strain evidence="1 2">ICMP 14252</strain>
    </source>
</reference>
<dbReference type="EMBL" id="FNOX01000003">
    <property type="protein sequence ID" value="SDY29518.1"/>
    <property type="molecule type" value="Genomic_DNA"/>
</dbReference>
<dbReference type="AlphaFoldDB" id="A0A1H3IQY1"/>